<gene>
    <name evidence="4" type="ORF">H1D24_05440</name>
</gene>
<reference evidence="4 5" key="1">
    <citation type="submission" date="2020-07" db="EMBL/GenBank/DDBJ databases">
        <title>Streptomyces isolated from Indian soil.</title>
        <authorList>
            <person name="Mandal S."/>
            <person name="Maiti P.K."/>
        </authorList>
    </citation>
    <scope>NUCLEOTIDE SEQUENCE [LARGE SCALE GENOMIC DNA]</scope>
    <source>
        <strain evidence="4 5">PSKA28</strain>
    </source>
</reference>
<evidence type="ECO:0000256" key="1">
    <source>
        <dbReference type="SAM" id="MobiDB-lite"/>
    </source>
</evidence>
<dbReference type="InterPro" id="IPR005135">
    <property type="entry name" value="Endo/exonuclease/phosphatase"/>
</dbReference>
<evidence type="ECO:0000259" key="3">
    <source>
        <dbReference type="Pfam" id="PF03372"/>
    </source>
</evidence>
<dbReference type="EMBL" id="JACEHE010000002">
    <property type="protein sequence ID" value="MBA2945282.1"/>
    <property type="molecule type" value="Genomic_DNA"/>
</dbReference>
<evidence type="ECO:0000313" key="4">
    <source>
        <dbReference type="EMBL" id="MBA2945282.1"/>
    </source>
</evidence>
<keyword evidence="4" id="KW-0540">Nuclease</keyword>
<proteinExistence type="predicted"/>
<name>A0A7W0DHQ6_9ACTN</name>
<evidence type="ECO:0000313" key="5">
    <source>
        <dbReference type="Proteomes" id="UP000545761"/>
    </source>
</evidence>
<keyword evidence="4" id="KW-0269">Exonuclease</keyword>
<feature type="transmembrane region" description="Helical" evidence="2">
    <location>
        <begin position="86"/>
        <end position="106"/>
    </location>
</feature>
<sequence>MPGVAAVVRRWAADGNRLPRSPVFEGGFGHSAEPRKPRRKAGLGEHNGQGGALVPLTVWERDGDEPGAREDEPVSYRGGRRGGRRLGAWLAGLLLLGVSVVVGCRIADTDGISPVPQLLAFLPWLLAPTGAALLFAALARWRTGLVWGVVALGALAWFIEPYGQATQARGTPVAELRVMTSNVEFGQATPSLIAAVKRERPDVVFVEECDHGCSSALTEEFGDDGAPSDALEATGDYPYRRAVEGYGSEGSVILSRYPLASAGGVPGTMGMPGAVADVKGHPVRLQLAHPMPPLPRQVGTWRRELGALRDFAAESRGGATILAGDFNASQDHAAFRRILDTGLRDSARLAGASRTPTWPARTSPRFGVQIDHVLVSEEFSVRSVRFLDLAATDHRAVLADLTLHRRGGTGS</sequence>
<dbReference type="Gene3D" id="3.60.10.10">
    <property type="entry name" value="Endonuclease/exonuclease/phosphatase"/>
    <property type="match status" value="1"/>
</dbReference>
<comment type="caution">
    <text evidence="4">The sequence shown here is derived from an EMBL/GenBank/DDBJ whole genome shotgun (WGS) entry which is preliminary data.</text>
</comment>
<dbReference type="SUPFAM" id="SSF56219">
    <property type="entry name" value="DNase I-like"/>
    <property type="match status" value="1"/>
</dbReference>
<dbReference type="Proteomes" id="UP000545761">
    <property type="component" value="Unassembled WGS sequence"/>
</dbReference>
<dbReference type="Pfam" id="PF03372">
    <property type="entry name" value="Exo_endo_phos"/>
    <property type="match status" value="1"/>
</dbReference>
<keyword evidence="2" id="KW-1133">Transmembrane helix</keyword>
<keyword evidence="2" id="KW-0472">Membrane</keyword>
<keyword evidence="4" id="KW-0378">Hydrolase</keyword>
<feature type="transmembrane region" description="Helical" evidence="2">
    <location>
        <begin position="145"/>
        <end position="163"/>
    </location>
</feature>
<feature type="domain" description="Endonuclease/exonuclease/phosphatase" evidence="3">
    <location>
        <begin position="179"/>
        <end position="394"/>
    </location>
</feature>
<keyword evidence="2" id="KW-0812">Transmembrane</keyword>
<dbReference type="GO" id="GO:0004527">
    <property type="term" value="F:exonuclease activity"/>
    <property type="evidence" value="ECO:0007669"/>
    <property type="project" value="UniProtKB-KW"/>
</dbReference>
<protein>
    <submittedName>
        <fullName evidence="4">Endonuclease/exonuclease/phosphatase family protein</fullName>
    </submittedName>
</protein>
<dbReference type="GO" id="GO:0004519">
    <property type="term" value="F:endonuclease activity"/>
    <property type="evidence" value="ECO:0007669"/>
    <property type="project" value="UniProtKB-KW"/>
</dbReference>
<accession>A0A7W0DHQ6</accession>
<feature type="region of interest" description="Disordered" evidence="1">
    <location>
        <begin position="22"/>
        <end position="55"/>
    </location>
</feature>
<organism evidence="4 5">
    <name type="scientific">Streptomyces himalayensis subsp. himalayensis</name>
    <dbReference type="NCBI Taxonomy" id="2756131"/>
    <lineage>
        <taxon>Bacteria</taxon>
        <taxon>Bacillati</taxon>
        <taxon>Actinomycetota</taxon>
        <taxon>Actinomycetes</taxon>
        <taxon>Kitasatosporales</taxon>
        <taxon>Streptomycetaceae</taxon>
        <taxon>Streptomyces</taxon>
        <taxon>Streptomyces himalayensis</taxon>
    </lineage>
</organism>
<dbReference type="InterPro" id="IPR036691">
    <property type="entry name" value="Endo/exonu/phosph_ase_sf"/>
</dbReference>
<feature type="transmembrane region" description="Helical" evidence="2">
    <location>
        <begin position="118"/>
        <end position="138"/>
    </location>
</feature>
<keyword evidence="4" id="KW-0255">Endonuclease</keyword>
<evidence type="ECO:0000256" key="2">
    <source>
        <dbReference type="SAM" id="Phobius"/>
    </source>
</evidence>
<dbReference type="AlphaFoldDB" id="A0A7W0DHQ6"/>